<feature type="signal peptide" evidence="5">
    <location>
        <begin position="1"/>
        <end position="23"/>
    </location>
</feature>
<dbReference type="Gene3D" id="3.90.1720.10">
    <property type="entry name" value="endopeptidase domain like (from Nostoc punctiforme)"/>
    <property type="match status" value="1"/>
</dbReference>
<evidence type="ECO:0000256" key="3">
    <source>
        <dbReference type="ARBA" id="ARBA00022801"/>
    </source>
</evidence>
<dbReference type="RefSeq" id="WP_108635769.1">
    <property type="nucleotide sequence ID" value="NZ_QCXX01000006.1"/>
</dbReference>
<proteinExistence type="inferred from homology"/>
<dbReference type="PANTHER" id="PTHR47053:SF1">
    <property type="entry name" value="MUREIN DD-ENDOPEPTIDASE MEPH-RELATED"/>
    <property type="match status" value="1"/>
</dbReference>
<protein>
    <submittedName>
        <fullName evidence="8">Hydrolase</fullName>
    </submittedName>
</protein>
<evidence type="ECO:0000313" key="8">
    <source>
        <dbReference type="EMBL" id="PUV22741.1"/>
    </source>
</evidence>
<dbReference type="Pfam" id="PF00877">
    <property type="entry name" value="NLPC_P60"/>
    <property type="match status" value="1"/>
</dbReference>
<sequence length="408" mass="45270">MKNTLKFAILACASLIGTSHGHAQQVDSTTYFKIKELQENVKREFAPDRRTKIVAIQKADVPQNLYILETTEKDAKFVLEQKAKEISANIQVQLLPDASVEGKTVGVIRLSVANMRTFPDNSAELTSQVLLGTQVDLLQKKSGEYRVRTPDGYIAWVPASSIAVMDQAEIDNWRQSEKLIYTTEFGKSYSEPNEKSQRVSDLVYGDILKLTGQKGSFYEIAYPDGRKGYIKKSESLTLKNWLDTRNPTADHIIASAKTMLGLPYLWGGTSVKGVDCSGFTKTSFFMNGFVIPRDASQQVLAGEKIDILDSEGHFDPDKALKNLKPADLLFFAAGKNSNPNARVTHVALYIGNGTFIHAAGLVRINSMLKDAADYDDFQTRTVVAARRYLGAKDSAIQKIAESNYYINK</sequence>
<evidence type="ECO:0000256" key="1">
    <source>
        <dbReference type="ARBA" id="ARBA00007074"/>
    </source>
</evidence>
<comment type="similarity">
    <text evidence="1">Belongs to the peptidase C40 family.</text>
</comment>
<evidence type="ECO:0000313" key="9">
    <source>
        <dbReference type="Proteomes" id="UP000250831"/>
    </source>
</evidence>
<dbReference type="GO" id="GO:0006508">
    <property type="term" value="P:proteolysis"/>
    <property type="evidence" value="ECO:0007669"/>
    <property type="project" value="UniProtKB-KW"/>
</dbReference>
<dbReference type="Proteomes" id="UP000250831">
    <property type="component" value="Unassembled WGS sequence"/>
</dbReference>
<dbReference type="PANTHER" id="PTHR47053">
    <property type="entry name" value="MUREIN DD-ENDOPEPTIDASE MEPH-RELATED"/>
    <property type="match status" value="1"/>
</dbReference>
<evidence type="ECO:0000256" key="2">
    <source>
        <dbReference type="ARBA" id="ARBA00022670"/>
    </source>
</evidence>
<name>A0A363NPZ8_9SPHI</name>
<dbReference type="Pfam" id="PF18348">
    <property type="entry name" value="SH3_16"/>
    <property type="match status" value="1"/>
</dbReference>
<dbReference type="InterPro" id="IPR041382">
    <property type="entry name" value="SH3_16"/>
</dbReference>
<dbReference type="OrthoDB" id="9813368at2"/>
<keyword evidence="9" id="KW-1185">Reference proteome</keyword>
<dbReference type="PROSITE" id="PS51781">
    <property type="entry name" value="SH3B"/>
    <property type="match status" value="1"/>
</dbReference>
<evidence type="ECO:0000259" key="7">
    <source>
        <dbReference type="PROSITE" id="PS51935"/>
    </source>
</evidence>
<dbReference type="InterPro" id="IPR000064">
    <property type="entry name" value="NLP_P60_dom"/>
</dbReference>
<dbReference type="InterPro" id="IPR051202">
    <property type="entry name" value="Peptidase_C40"/>
</dbReference>
<gene>
    <name evidence="8" type="ORF">DCO56_21335</name>
</gene>
<comment type="caution">
    <text evidence="8">The sequence shown here is derived from an EMBL/GenBank/DDBJ whole genome shotgun (WGS) entry which is preliminary data.</text>
</comment>
<dbReference type="SUPFAM" id="SSF54001">
    <property type="entry name" value="Cysteine proteinases"/>
    <property type="match status" value="1"/>
</dbReference>
<dbReference type="PROSITE" id="PS51935">
    <property type="entry name" value="NLPC_P60"/>
    <property type="match status" value="1"/>
</dbReference>
<evidence type="ECO:0000259" key="6">
    <source>
        <dbReference type="PROSITE" id="PS51781"/>
    </source>
</evidence>
<evidence type="ECO:0000256" key="4">
    <source>
        <dbReference type="ARBA" id="ARBA00022807"/>
    </source>
</evidence>
<accession>A0A363NPZ8</accession>
<feature type="domain" description="SH3b" evidence="6">
    <location>
        <begin position="103"/>
        <end position="166"/>
    </location>
</feature>
<keyword evidence="3 8" id="KW-0378">Hydrolase</keyword>
<keyword evidence="4" id="KW-0788">Thiol protease</keyword>
<organism evidence="8 9">
    <name type="scientific">Sphingobacterium athyrii</name>
    <dbReference type="NCBI Taxonomy" id="2152717"/>
    <lineage>
        <taxon>Bacteria</taxon>
        <taxon>Pseudomonadati</taxon>
        <taxon>Bacteroidota</taxon>
        <taxon>Sphingobacteriia</taxon>
        <taxon>Sphingobacteriales</taxon>
        <taxon>Sphingobacteriaceae</taxon>
        <taxon>Sphingobacterium</taxon>
    </lineage>
</organism>
<dbReference type="GO" id="GO:0008234">
    <property type="term" value="F:cysteine-type peptidase activity"/>
    <property type="evidence" value="ECO:0007669"/>
    <property type="project" value="UniProtKB-KW"/>
</dbReference>
<dbReference type="SMART" id="SM00287">
    <property type="entry name" value="SH3b"/>
    <property type="match status" value="2"/>
</dbReference>
<feature type="domain" description="NlpC/P60" evidence="7">
    <location>
        <begin position="246"/>
        <end position="389"/>
    </location>
</feature>
<dbReference type="Gene3D" id="2.30.30.40">
    <property type="entry name" value="SH3 Domains"/>
    <property type="match status" value="2"/>
</dbReference>
<evidence type="ECO:0000256" key="5">
    <source>
        <dbReference type="SAM" id="SignalP"/>
    </source>
</evidence>
<keyword evidence="5" id="KW-0732">Signal</keyword>
<feature type="chain" id="PRO_5016908008" evidence="5">
    <location>
        <begin position="24"/>
        <end position="408"/>
    </location>
</feature>
<keyword evidence="2" id="KW-0645">Protease</keyword>
<dbReference type="InterPro" id="IPR038765">
    <property type="entry name" value="Papain-like_cys_pep_sf"/>
</dbReference>
<dbReference type="EMBL" id="QCXX01000006">
    <property type="protein sequence ID" value="PUV22741.1"/>
    <property type="molecule type" value="Genomic_DNA"/>
</dbReference>
<reference evidence="8 9" key="1">
    <citation type="submission" date="2018-04" db="EMBL/GenBank/DDBJ databases">
        <title>Sphingobacterium sp. M46 Genome.</title>
        <authorList>
            <person name="Cheng J."/>
            <person name="Li Y."/>
        </authorList>
    </citation>
    <scope>NUCLEOTIDE SEQUENCE [LARGE SCALE GENOMIC DNA]</scope>
    <source>
        <strain evidence="8 9">M46</strain>
    </source>
</reference>
<dbReference type="InterPro" id="IPR003646">
    <property type="entry name" value="SH3-like_bac-type"/>
</dbReference>
<dbReference type="AlphaFoldDB" id="A0A363NPZ8"/>